<feature type="region of interest" description="Disordered" evidence="1">
    <location>
        <begin position="95"/>
        <end position="126"/>
    </location>
</feature>
<protein>
    <submittedName>
        <fullName evidence="2">Uncharacterized protein</fullName>
    </submittedName>
</protein>
<dbReference type="EMBL" id="FR904298">
    <property type="protein sequence ID" value="CDQ58182.1"/>
    <property type="molecule type" value="Genomic_DNA"/>
</dbReference>
<dbReference type="STRING" id="8022.A0A060VTJ2"/>
<accession>A0A060VTJ2</accession>
<proteinExistence type="predicted"/>
<feature type="compositionally biased region" description="Basic and acidic residues" evidence="1">
    <location>
        <begin position="105"/>
        <end position="117"/>
    </location>
</feature>
<evidence type="ECO:0000313" key="2">
    <source>
        <dbReference type="EMBL" id="CDQ58182.1"/>
    </source>
</evidence>
<reference evidence="2" key="1">
    <citation type="journal article" date="2014" name="Nat. Commun.">
        <title>The rainbow trout genome provides novel insights into evolution after whole-genome duplication in vertebrates.</title>
        <authorList>
            <person name="Berthelot C."/>
            <person name="Brunet F."/>
            <person name="Chalopin D."/>
            <person name="Juanchich A."/>
            <person name="Bernard M."/>
            <person name="Noel B."/>
            <person name="Bento P."/>
            <person name="Da Silva C."/>
            <person name="Labadie K."/>
            <person name="Alberti A."/>
            <person name="Aury J.M."/>
            <person name="Louis A."/>
            <person name="Dehais P."/>
            <person name="Bardou P."/>
            <person name="Montfort J."/>
            <person name="Klopp C."/>
            <person name="Cabau C."/>
            <person name="Gaspin C."/>
            <person name="Thorgaard G.H."/>
            <person name="Boussaha M."/>
            <person name="Quillet E."/>
            <person name="Guyomard R."/>
            <person name="Galiana D."/>
            <person name="Bobe J."/>
            <person name="Volff J.N."/>
            <person name="Genet C."/>
            <person name="Wincker P."/>
            <person name="Jaillon O."/>
            <person name="Roest Crollius H."/>
            <person name="Guiguen Y."/>
        </authorList>
    </citation>
    <scope>NUCLEOTIDE SEQUENCE [LARGE SCALE GENOMIC DNA]</scope>
</reference>
<evidence type="ECO:0000313" key="3">
    <source>
        <dbReference type="Proteomes" id="UP000193380"/>
    </source>
</evidence>
<dbReference type="AlphaFoldDB" id="A0A060VTJ2"/>
<reference evidence="2" key="2">
    <citation type="submission" date="2014-03" db="EMBL/GenBank/DDBJ databases">
        <authorList>
            <person name="Genoscope - CEA"/>
        </authorList>
    </citation>
    <scope>NUCLEOTIDE SEQUENCE</scope>
</reference>
<dbReference type="PaxDb" id="8022-A0A060VTJ2"/>
<gene>
    <name evidence="2" type="ORF">GSONMT00077261001</name>
</gene>
<dbReference type="Proteomes" id="UP000193380">
    <property type="component" value="Unassembled WGS sequence"/>
</dbReference>
<organism evidence="2 3">
    <name type="scientific">Oncorhynchus mykiss</name>
    <name type="common">Rainbow trout</name>
    <name type="synonym">Salmo gairdneri</name>
    <dbReference type="NCBI Taxonomy" id="8022"/>
    <lineage>
        <taxon>Eukaryota</taxon>
        <taxon>Metazoa</taxon>
        <taxon>Chordata</taxon>
        <taxon>Craniata</taxon>
        <taxon>Vertebrata</taxon>
        <taxon>Euteleostomi</taxon>
        <taxon>Actinopterygii</taxon>
        <taxon>Neopterygii</taxon>
        <taxon>Teleostei</taxon>
        <taxon>Protacanthopterygii</taxon>
        <taxon>Salmoniformes</taxon>
        <taxon>Salmonidae</taxon>
        <taxon>Salmoninae</taxon>
        <taxon>Oncorhynchus</taxon>
    </lineage>
</organism>
<name>A0A060VTJ2_ONCMY</name>
<evidence type="ECO:0000256" key="1">
    <source>
        <dbReference type="SAM" id="MobiDB-lite"/>
    </source>
</evidence>
<sequence>MLGVFQIPLNDCEELYRSWVLTPSRRTSSLAPSRWAGAISSATRRPWSKSSKKMGSDLMVETSRNPKCPKLSFVTWHDSLHCLECGADDLTHTHTHPHTHTHTHPLMDGKVDNEEGRPSQSLKGPSSHFYFNIKSFLGNN</sequence>